<keyword evidence="2 5" id="KW-0963">Cytoplasm</keyword>
<dbReference type="GO" id="GO:0106026">
    <property type="term" value="F:Gly-tRNA(Ala) deacylase activity"/>
    <property type="evidence" value="ECO:0007669"/>
    <property type="project" value="UniProtKB-UniRule"/>
</dbReference>
<organism evidence="6 7">
    <name type="scientific">Lactiplantibacillus xiangfangensis</name>
    <dbReference type="NCBI Taxonomy" id="942150"/>
    <lineage>
        <taxon>Bacteria</taxon>
        <taxon>Bacillati</taxon>
        <taxon>Bacillota</taxon>
        <taxon>Bacilli</taxon>
        <taxon>Lactobacillales</taxon>
        <taxon>Lactobacillaceae</taxon>
        <taxon>Lactiplantibacillus</taxon>
    </lineage>
</organism>
<dbReference type="HAMAP" id="MF_00518">
    <property type="entry name" value="Deacylase_Dtd"/>
    <property type="match status" value="1"/>
</dbReference>
<keyword evidence="3 5" id="KW-0820">tRNA-binding</keyword>
<dbReference type="GO" id="GO:0051500">
    <property type="term" value="F:D-tyrosyl-tRNA(Tyr) deacylase activity"/>
    <property type="evidence" value="ECO:0007669"/>
    <property type="project" value="TreeGrafter"/>
</dbReference>
<dbReference type="EC" id="3.1.1.-" evidence="5"/>
<accession>A0A0R2M3B8</accession>
<dbReference type="SUPFAM" id="SSF69500">
    <property type="entry name" value="DTD-like"/>
    <property type="match status" value="1"/>
</dbReference>
<dbReference type="CDD" id="cd00563">
    <property type="entry name" value="Dtyr_deacylase"/>
    <property type="match status" value="1"/>
</dbReference>
<dbReference type="PANTHER" id="PTHR10472:SF5">
    <property type="entry name" value="D-AMINOACYL-TRNA DEACYLASE 1"/>
    <property type="match status" value="1"/>
</dbReference>
<dbReference type="GO" id="GO:0000049">
    <property type="term" value="F:tRNA binding"/>
    <property type="evidence" value="ECO:0007669"/>
    <property type="project" value="UniProtKB-UniRule"/>
</dbReference>
<dbReference type="GO" id="GO:0019478">
    <property type="term" value="P:D-amino acid catabolic process"/>
    <property type="evidence" value="ECO:0007669"/>
    <property type="project" value="UniProtKB-UniRule"/>
</dbReference>
<evidence type="ECO:0000256" key="5">
    <source>
        <dbReference type="HAMAP-Rule" id="MF_00518"/>
    </source>
</evidence>
<comment type="catalytic activity">
    <reaction evidence="5">
        <text>glycyl-tRNA(Ala) + H2O = tRNA(Ala) + glycine + H(+)</text>
        <dbReference type="Rhea" id="RHEA:53744"/>
        <dbReference type="Rhea" id="RHEA-COMP:9657"/>
        <dbReference type="Rhea" id="RHEA-COMP:13640"/>
        <dbReference type="ChEBI" id="CHEBI:15377"/>
        <dbReference type="ChEBI" id="CHEBI:15378"/>
        <dbReference type="ChEBI" id="CHEBI:57305"/>
        <dbReference type="ChEBI" id="CHEBI:78442"/>
        <dbReference type="ChEBI" id="CHEBI:78522"/>
    </reaction>
</comment>
<dbReference type="FunFam" id="3.50.80.10:FF:000001">
    <property type="entry name" value="D-aminoacyl-tRNA deacylase"/>
    <property type="match status" value="1"/>
</dbReference>
<dbReference type="PANTHER" id="PTHR10472">
    <property type="entry name" value="D-TYROSYL-TRNA TYR DEACYLASE"/>
    <property type="match status" value="1"/>
</dbReference>
<protein>
    <recommendedName>
        <fullName evidence="5">D-aminoacyl-tRNA deacylase</fullName>
        <shortName evidence="5">DTD</shortName>
        <ecNumber evidence="5">3.1.1.96</ecNumber>
    </recommendedName>
    <alternativeName>
        <fullName evidence="5">Gly-tRNA(Ala) deacylase</fullName>
        <ecNumber evidence="5">3.1.1.-</ecNumber>
    </alternativeName>
</protein>
<evidence type="ECO:0000313" key="7">
    <source>
        <dbReference type="Proteomes" id="UP000051783"/>
    </source>
</evidence>
<evidence type="ECO:0000256" key="1">
    <source>
        <dbReference type="ARBA" id="ARBA00009673"/>
    </source>
</evidence>
<proteinExistence type="inferred from homology"/>
<keyword evidence="5" id="KW-0378">Hydrolase</keyword>
<name>A0A0R2M3B8_9LACO</name>
<dbReference type="GO" id="GO:0043908">
    <property type="term" value="F:Ser(Gly)-tRNA(Ala) hydrolase activity"/>
    <property type="evidence" value="ECO:0007669"/>
    <property type="project" value="UniProtKB-UniRule"/>
</dbReference>
<reference evidence="6 7" key="1">
    <citation type="journal article" date="2015" name="Genome Announc.">
        <title>Expanding the biotechnology potential of lactobacilli through comparative genomics of 213 strains and associated genera.</title>
        <authorList>
            <person name="Sun Z."/>
            <person name="Harris H.M."/>
            <person name="McCann A."/>
            <person name="Guo C."/>
            <person name="Argimon S."/>
            <person name="Zhang W."/>
            <person name="Yang X."/>
            <person name="Jeffery I.B."/>
            <person name="Cooney J.C."/>
            <person name="Kagawa T.F."/>
            <person name="Liu W."/>
            <person name="Song Y."/>
            <person name="Salvetti E."/>
            <person name="Wrobel A."/>
            <person name="Rasinkangas P."/>
            <person name="Parkhill J."/>
            <person name="Rea M.C."/>
            <person name="O'Sullivan O."/>
            <person name="Ritari J."/>
            <person name="Douillard F.P."/>
            <person name="Paul Ross R."/>
            <person name="Yang R."/>
            <person name="Briner A.E."/>
            <person name="Felis G.E."/>
            <person name="de Vos W.M."/>
            <person name="Barrangou R."/>
            <person name="Klaenhammer T.R."/>
            <person name="Caufield P.W."/>
            <person name="Cui Y."/>
            <person name="Zhang H."/>
            <person name="O'Toole P.W."/>
        </authorList>
    </citation>
    <scope>NUCLEOTIDE SEQUENCE [LARGE SCALE GENOMIC DNA]</scope>
    <source>
        <strain evidence="6 7">LMG 26013</strain>
    </source>
</reference>
<evidence type="ECO:0000256" key="3">
    <source>
        <dbReference type="ARBA" id="ARBA00022555"/>
    </source>
</evidence>
<gene>
    <name evidence="5" type="primary">dtd</name>
    <name evidence="6" type="ORF">IV64_GL000769</name>
</gene>
<keyword evidence="7" id="KW-1185">Reference proteome</keyword>
<comment type="subcellular location">
    <subcellularLocation>
        <location evidence="5">Cytoplasm</location>
    </subcellularLocation>
</comment>
<dbReference type="GO" id="GO:0005737">
    <property type="term" value="C:cytoplasm"/>
    <property type="evidence" value="ECO:0007669"/>
    <property type="project" value="UniProtKB-SubCell"/>
</dbReference>
<comment type="function">
    <text evidence="5">An aminoacyl-tRNA editing enzyme that deacylates mischarged D-aminoacyl-tRNAs. Also deacylates mischarged glycyl-tRNA(Ala), protecting cells against glycine mischarging by AlaRS. Acts via tRNA-based rather than protein-based catalysis; rejects L-amino acids rather than detecting D-amino acids in the active site. By recycling D-aminoacyl-tRNA to D-amino acids and free tRNA molecules, this enzyme counteracts the toxicity associated with the formation of D-aminoacyl-tRNA entities in vivo and helps enforce protein L-homochirality.</text>
</comment>
<comment type="subunit">
    <text evidence="5">Homodimer.</text>
</comment>
<evidence type="ECO:0000256" key="2">
    <source>
        <dbReference type="ARBA" id="ARBA00022490"/>
    </source>
</evidence>
<comment type="similarity">
    <text evidence="1 5">Belongs to the DTD family.</text>
</comment>
<sequence>MRVVVQRSQQATVTIDGQMRGQIDHGLVLLVGFKDGDGQAEIDYLVHKIINLRVFSDEAGRMNLNVQQVGGAILSISQFTLYADTRHGNRPSFTDAGDPHVASQLYDTFNQQLAESGVSVATGEFGADMQVQLVNDGPVTIVYDTEQK</sequence>
<comment type="caution">
    <text evidence="6">The sequence shown here is derived from an EMBL/GenBank/DDBJ whole genome shotgun (WGS) entry which is preliminary data.</text>
</comment>
<comment type="domain">
    <text evidence="5">A Gly-cisPro motif from one monomer fits into the active site of the other monomer to allow specific chiral rejection of L-amino acids.</text>
</comment>
<dbReference type="Gene3D" id="3.50.80.10">
    <property type="entry name" value="D-tyrosyl-tRNA(Tyr) deacylase"/>
    <property type="match status" value="1"/>
</dbReference>
<dbReference type="InterPro" id="IPR023509">
    <property type="entry name" value="DTD-like_sf"/>
</dbReference>
<dbReference type="EMBL" id="JQCL01000080">
    <property type="protein sequence ID" value="KRO08676.1"/>
    <property type="molecule type" value="Genomic_DNA"/>
</dbReference>
<keyword evidence="4 5" id="KW-0694">RNA-binding</keyword>
<dbReference type="RefSeq" id="WP_057707257.1">
    <property type="nucleotide sequence ID" value="NZ_JQCL01000080.1"/>
</dbReference>
<dbReference type="OrthoDB" id="9801395at2"/>
<dbReference type="Proteomes" id="UP000051783">
    <property type="component" value="Unassembled WGS sequence"/>
</dbReference>
<feature type="short sequence motif" description="Gly-cisPro motif, important for rejection of L-amino acids" evidence="5">
    <location>
        <begin position="137"/>
        <end position="138"/>
    </location>
</feature>
<dbReference type="AlphaFoldDB" id="A0A0R2M3B8"/>
<dbReference type="EC" id="3.1.1.96" evidence="5"/>
<dbReference type="NCBIfam" id="TIGR00256">
    <property type="entry name" value="D-aminoacyl-tRNA deacylase"/>
    <property type="match status" value="1"/>
</dbReference>
<dbReference type="PATRIC" id="fig|942150.3.peg.786"/>
<comment type="catalytic activity">
    <reaction evidence="5">
        <text>a D-aminoacyl-tRNA + H2O = a tRNA + a D-alpha-amino acid + H(+)</text>
        <dbReference type="Rhea" id="RHEA:13953"/>
        <dbReference type="Rhea" id="RHEA-COMP:10123"/>
        <dbReference type="Rhea" id="RHEA-COMP:10124"/>
        <dbReference type="ChEBI" id="CHEBI:15377"/>
        <dbReference type="ChEBI" id="CHEBI:15378"/>
        <dbReference type="ChEBI" id="CHEBI:59871"/>
        <dbReference type="ChEBI" id="CHEBI:78442"/>
        <dbReference type="ChEBI" id="CHEBI:79333"/>
        <dbReference type="EC" id="3.1.1.96"/>
    </reaction>
</comment>
<dbReference type="InterPro" id="IPR003732">
    <property type="entry name" value="Daa-tRNA_deacyls_DTD"/>
</dbReference>
<dbReference type="Pfam" id="PF02580">
    <property type="entry name" value="Tyr_Deacylase"/>
    <property type="match status" value="1"/>
</dbReference>
<evidence type="ECO:0000313" key="6">
    <source>
        <dbReference type="EMBL" id="KRO08676.1"/>
    </source>
</evidence>
<evidence type="ECO:0000256" key="4">
    <source>
        <dbReference type="ARBA" id="ARBA00022884"/>
    </source>
</evidence>
<dbReference type="STRING" id="942150.IV64_GL000769"/>